<dbReference type="InterPro" id="IPR052469">
    <property type="entry name" value="MEIOB"/>
</dbReference>
<keyword evidence="3" id="KW-1185">Reference proteome</keyword>
<protein>
    <submittedName>
        <fullName evidence="2">Uncharacterized protein</fullName>
    </submittedName>
</protein>
<evidence type="ECO:0000313" key="2">
    <source>
        <dbReference type="EMBL" id="QDS77115.1"/>
    </source>
</evidence>
<dbReference type="EMBL" id="CP042201">
    <property type="protein sequence ID" value="QDS77115.1"/>
    <property type="molecule type" value="Genomic_DNA"/>
</dbReference>
<accession>A0A517LN92</accession>
<dbReference type="STRING" id="50376.A0A517LN92"/>
<dbReference type="PANTHER" id="PTHR21166:SF2">
    <property type="entry name" value="CELL DIVISION CONTROL PROTEIN 24 OB DOMAIN-CONTAINING PROTEIN-RELATED"/>
    <property type="match status" value="1"/>
</dbReference>
<dbReference type="OrthoDB" id="3248508at2759"/>
<name>A0A517LN92_9PEZI</name>
<proteinExistence type="predicted"/>
<dbReference type="Gene3D" id="2.40.50.140">
    <property type="entry name" value="Nucleic acid-binding proteins"/>
    <property type="match status" value="1"/>
</dbReference>
<dbReference type="InterPro" id="IPR012340">
    <property type="entry name" value="NA-bd_OB-fold"/>
</dbReference>
<sequence length="496" mass="55089">MAPQSASIQSFFKSSKPGTALAHAQPTASSEAQPKEPGDGFTQAEVDGVLHPVIDESWVPNQDYEELEIVNLVPGPKCIAVQGRVANFYHQNMSSKKPKAAKGCVKLIVKDDSGALTVRLWYANCTYCLRLGQLVSIWTTHVSNGEHASLASSQAPLFTSIFPERDRSCHIMIHENSDEGVLCKRPLGYREGQPLAGLMTLKNFVDGGYDVVDGRMLVCVKSVGARKKITNKKGVTNEVVNINVFDDTAEATLTLWGPSALSATTWKPSTTIIFISSPGWRIDRRTYISLTSSTLVDIDPDISDAQWLRTYADRLTRHTHVNPPFPTNTFDLQTARESENQILFTFAELDEFVRSSPESTFMGYLNVMITEINITTLYRRHQLLCNEHCGHPLYSNLLTAKCKNCDKDIVMEISPKVLGTVCDETGALACGKRIMSPKAWEGLLGRTKEELVDAGMEVLKYLELRLLFLRVTLRFAWVAEEGEGGMGRLCIWDVCM</sequence>
<feature type="compositionally biased region" description="Polar residues" evidence="1">
    <location>
        <begin position="1"/>
        <end position="17"/>
    </location>
</feature>
<dbReference type="PANTHER" id="PTHR21166">
    <property type="entry name" value="CELL DIVISION CONTROL PROTEIN 24 OB DOMAIN-CONTAINING PROTEIN-RELATED"/>
    <property type="match status" value="1"/>
</dbReference>
<dbReference type="SUPFAM" id="SSF50249">
    <property type="entry name" value="Nucleic acid-binding proteins"/>
    <property type="match status" value="1"/>
</dbReference>
<dbReference type="Proteomes" id="UP000316270">
    <property type="component" value="Chromosome 17"/>
</dbReference>
<organism evidence="2 3">
    <name type="scientific">Venturia effusa</name>
    <dbReference type="NCBI Taxonomy" id="50376"/>
    <lineage>
        <taxon>Eukaryota</taxon>
        <taxon>Fungi</taxon>
        <taxon>Dikarya</taxon>
        <taxon>Ascomycota</taxon>
        <taxon>Pezizomycotina</taxon>
        <taxon>Dothideomycetes</taxon>
        <taxon>Pleosporomycetidae</taxon>
        <taxon>Venturiales</taxon>
        <taxon>Venturiaceae</taxon>
        <taxon>Venturia</taxon>
    </lineage>
</organism>
<feature type="region of interest" description="Disordered" evidence="1">
    <location>
        <begin position="1"/>
        <end position="42"/>
    </location>
</feature>
<evidence type="ECO:0000313" key="3">
    <source>
        <dbReference type="Proteomes" id="UP000316270"/>
    </source>
</evidence>
<dbReference type="GO" id="GO:0000712">
    <property type="term" value="P:resolution of meiotic recombination intermediates"/>
    <property type="evidence" value="ECO:0007669"/>
    <property type="project" value="TreeGrafter"/>
</dbReference>
<gene>
    <name evidence="2" type="ORF">FKW77_000929</name>
</gene>
<dbReference type="GO" id="GO:0003697">
    <property type="term" value="F:single-stranded DNA binding"/>
    <property type="evidence" value="ECO:0007669"/>
    <property type="project" value="TreeGrafter"/>
</dbReference>
<dbReference type="AlphaFoldDB" id="A0A517LN92"/>
<evidence type="ECO:0000256" key="1">
    <source>
        <dbReference type="SAM" id="MobiDB-lite"/>
    </source>
</evidence>
<reference evidence="2 3" key="1">
    <citation type="submission" date="2019-07" db="EMBL/GenBank/DDBJ databases">
        <title>Finished genome of Venturia effusa.</title>
        <authorList>
            <person name="Young C.A."/>
            <person name="Cox M.P."/>
            <person name="Ganley A.R.D."/>
            <person name="David W.J."/>
        </authorList>
    </citation>
    <scope>NUCLEOTIDE SEQUENCE [LARGE SCALE GENOMIC DNA]</scope>
    <source>
        <strain evidence="3">albino</strain>
    </source>
</reference>
<dbReference type="GO" id="GO:0008310">
    <property type="term" value="F:single-stranded DNA 3'-5' DNA exonuclease activity"/>
    <property type="evidence" value="ECO:0007669"/>
    <property type="project" value="TreeGrafter"/>
</dbReference>